<reference evidence="1" key="1">
    <citation type="journal article" date="2006" name="Int. J. Med. Microbiol.">
        <title>Specific regions of genome plasticity and genetic diversity of the commensal Escherichia coli A0 34/86.</title>
        <authorList>
            <person name="Hejnova J."/>
            <person name="Pages D."/>
            <person name="Rusniok C."/>
            <person name="Glaser P."/>
            <person name="Sebo P."/>
            <person name="Buchrieser C."/>
        </authorList>
    </citation>
    <scope>NUCLEOTIDE SEQUENCE</scope>
    <source>
        <strain evidence="1">A0 34/86</strain>
    </source>
</reference>
<organism evidence="1">
    <name type="scientific">Escherichia coli</name>
    <dbReference type="NCBI Taxonomy" id="562"/>
    <lineage>
        <taxon>Bacteria</taxon>
        <taxon>Pseudomonadati</taxon>
        <taxon>Pseudomonadota</taxon>
        <taxon>Gammaproteobacteria</taxon>
        <taxon>Enterobacterales</taxon>
        <taxon>Enterobacteriaceae</taxon>
        <taxon>Escherichia</taxon>
    </lineage>
</organism>
<sequence>MLGADYDFINLSIEHELNEGIAGRERLCRTGG</sequence>
<proteinExistence type="predicted"/>
<accession>Q1RPM3</accession>
<dbReference type="EMBL" id="AM236323">
    <property type="protein sequence ID" value="CAJ87526.1"/>
    <property type="molecule type" value="Genomic_DNA"/>
</dbReference>
<evidence type="ECO:0000313" key="1">
    <source>
        <dbReference type="EMBL" id="CAJ87526.1"/>
    </source>
</evidence>
<dbReference type="AlphaFoldDB" id="Q1RPM3"/>
<gene>
    <name evidence="1" type="ORF">eco1011</name>
</gene>
<protein>
    <submittedName>
        <fullName evidence="1">Uncharacterized protein</fullName>
    </submittedName>
</protein>
<name>Q1RPM3_ECOLX</name>